<sequence>FVGKPDILLDAIQLTDRVAAGDLGLSTFLTFADQRPSIEPPKFLAEMLHRVRRLSQALSRKARAQRTGIRPAGA</sequence>
<accession>A0ABN0FTR9</accession>
<organism evidence="1 2">
    <name type="scientific">Paraburkholderia hospita</name>
    <dbReference type="NCBI Taxonomy" id="169430"/>
    <lineage>
        <taxon>Bacteria</taxon>
        <taxon>Pseudomonadati</taxon>
        <taxon>Pseudomonadota</taxon>
        <taxon>Betaproteobacteria</taxon>
        <taxon>Burkholderiales</taxon>
        <taxon>Burkholderiaceae</taxon>
        <taxon>Paraburkholderia</taxon>
    </lineage>
</organism>
<feature type="non-terminal residue" evidence="1">
    <location>
        <position position="1"/>
    </location>
</feature>
<dbReference type="Proteomes" id="UP000004980">
    <property type="component" value="Unassembled WGS sequence"/>
</dbReference>
<proteinExistence type="predicted"/>
<evidence type="ECO:0000313" key="1">
    <source>
        <dbReference type="EMBL" id="EIN02223.1"/>
    </source>
</evidence>
<dbReference type="EMBL" id="AKAU01000040">
    <property type="protein sequence ID" value="EIN02223.1"/>
    <property type="molecule type" value="Genomic_DNA"/>
</dbReference>
<evidence type="ECO:0000313" key="2">
    <source>
        <dbReference type="Proteomes" id="UP000004980"/>
    </source>
</evidence>
<evidence type="ECO:0008006" key="3">
    <source>
        <dbReference type="Google" id="ProtNLM"/>
    </source>
</evidence>
<keyword evidence="2" id="KW-1185">Reference proteome</keyword>
<comment type="caution">
    <text evidence="1">The sequence shown here is derived from an EMBL/GenBank/DDBJ whole genome shotgun (WGS) entry which is preliminary data.</text>
</comment>
<dbReference type="RefSeq" id="WP_007578496.1">
    <property type="nucleotide sequence ID" value="NZ_AKAU01000040.1"/>
</dbReference>
<reference evidence="1 2" key="1">
    <citation type="journal article" date="2012" name="J. Bacteriol.">
        <title>Draft Genome Sequence of the Soil Bacterium Burkholderia terrae Strain BS001, Which Interacts with Fungal Surface Structures.</title>
        <authorList>
            <person name="Nazir R."/>
            <person name="Hansen M.A."/>
            <person name="Sorensen S."/>
            <person name="van Elsas J.D."/>
        </authorList>
    </citation>
    <scope>NUCLEOTIDE SEQUENCE [LARGE SCALE GENOMIC DNA]</scope>
    <source>
        <strain evidence="1 2">BS001</strain>
    </source>
</reference>
<name>A0ABN0FTR9_9BURK</name>
<gene>
    <name evidence="1" type="ORF">WQE_05292</name>
</gene>
<protein>
    <recommendedName>
        <fullName evidence="3">LysR family transcriptional regulator</fullName>
    </recommendedName>
</protein>